<evidence type="ECO:0000313" key="3">
    <source>
        <dbReference type="Proteomes" id="UP000305883"/>
    </source>
</evidence>
<feature type="transmembrane region" description="Helical" evidence="1">
    <location>
        <begin position="59"/>
        <end position="78"/>
    </location>
</feature>
<dbReference type="OrthoDB" id="10551038at2759"/>
<dbReference type="Proteomes" id="UP000305883">
    <property type="component" value="Unassembled WGS sequence"/>
</dbReference>
<keyword evidence="1" id="KW-1133">Transmembrane helix</keyword>
<protein>
    <submittedName>
        <fullName evidence="2">Uncharacterized protein</fullName>
    </submittedName>
</protein>
<accession>A0A4T0VI73</accession>
<sequence>MSRAAPRTRSAASAVRKERPWEPIGEKFKDEAAKTLALEIAAKAFCRVSIMAATLSLRLIPFLGWVASVALQFAMLALV</sequence>
<proteinExistence type="predicted"/>
<keyword evidence="1" id="KW-0472">Membrane</keyword>
<gene>
    <name evidence="2" type="ORF">CH35J_010995</name>
</gene>
<dbReference type="EMBL" id="MWPZ01000009">
    <property type="protein sequence ID" value="TIC91587.1"/>
    <property type="molecule type" value="Genomic_DNA"/>
</dbReference>
<organism evidence="2 3">
    <name type="scientific">Colletotrichum higginsianum</name>
    <dbReference type="NCBI Taxonomy" id="80884"/>
    <lineage>
        <taxon>Eukaryota</taxon>
        <taxon>Fungi</taxon>
        <taxon>Dikarya</taxon>
        <taxon>Ascomycota</taxon>
        <taxon>Pezizomycotina</taxon>
        <taxon>Sordariomycetes</taxon>
        <taxon>Hypocreomycetidae</taxon>
        <taxon>Glomerellales</taxon>
        <taxon>Glomerellaceae</taxon>
        <taxon>Colletotrichum</taxon>
        <taxon>Colletotrichum destructivum species complex</taxon>
    </lineage>
</organism>
<keyword evidence="1" id="KW-0812">Transmembrane</keyword>
<dbReference type="AlphaFoldDB" id="A0A4T0VI73"/>
<comment type="caution">
    <text evidence="2">The sequence shown here is derived from an EMBL/GenBank/DDBJ whole genome shotgun (WGS) entry which is preliminary data.</text>
</comment>
<reference evidence="2 3" key="1">
    <citation type="journal article" date="2019" name="Genome Biol. Evol.">
        <title>Genomic Plasticity Mediated by Transposable Elements in the Plant Pathogenic Fungus Colletotrichum higginsianum.</title>
        <authorList>
            <person name="Tsushima A."/>
            <person name="Gan P."/>
            <person name="Kumakura N."/>
            <person name="Narusaka M."/>
            <person name="Takano Y."/>
            <person name="Narusaka Y."/>
            <person name="Shirasu K."/>
        </authorList>
    </citation>
    <scope>NUCLEOTIDE SEQUENCE [LARGE SCALE GENOMIC DNA]</scope>
    <source>
        <strain evidence="2 3">MAFF305635-RFP</strain>
    </source>
</reference>
<evidence type="ECO:0000256" key="1">
    <source>
        <dbReference type="SAM" id="Phobius"/>
    </source>
</evidence>
<evidence type="ECO:0000313" key="2">
    <source>
        <dbReference type="EMBL" id="TIC91587.1"/>
    </source>
</evidence>
<name>A0A4T0VI73_9PEZI</name>